<keyword evidence="5" id="KW-1185">Reference proteome</keyword>
<dbReference type="CDD" id="cd05666">
    <property type="entry name" value="M20_Acy1-like"/>
    <property type="match status" value="1"/>
</dbReference>
<evidence type="ECO:0000313" key="4">
    <source>
        <dbReference type="EMBL" id="RQW61369.1"/>
    </source>
</evidence>
<name>A0A3N9TB86_9VIBR</name>
<dbReference type="InterPro" id="IPR011650">
    <property type="entry name" value="Peptidase_M20_dimer"/>
</dbReference>
<feature type="binding site" evidence="2">
    <location>
        <position position="363"/>
    </location>
    <ligand>
        <name>Mn(2+)</name>
        <dbReference type="ChEBI" id="CHEBI:29035"/>
        <label>2</label>
    </ligand>
</feature>
<evidence type="ECO:0000259" key="3">
    <source>
        <dbReference type="Pfam" id="PF07687"/>
    </source>
</evidence>
<keyword evidence="1 4" id="KW-0378">Hydrolase</keyword>
<comment type="cofactor">
    <cofactor evidence="2">
        <name>Mn(2+)</name>
        <dbReference type="ChEBI" id="CHEBI:29035"/>
    </cofactor>
    <text evidence="2">The Mn(2+) ion enhances activity.</text>
</comment>
<feature type="domain" description="Peptidase M20 dimerisation" evidence="3">
    <location>
        <begin position="187"/>
        <end position="280"/>
    </location>
</feature>
<feature type="binding site" evidence="2">
    <location>
        <position position="162"/>
    </location>
    <ligand>
        <name>Mn(2+)</name>
        <dbReference type="ChEBI" id="CHEBI:29035"/>
        <label>2</label>
    </ligand>
</feature>
<dbReference type="GO" id="GO:0050118">
    <property type="term" value="F:N-acetyldiaminopimelate deacetylase activity"/>
    <property type="evidence" value="ECO:0007669"/>
    <property type="project" value="UniProtKB-ARBA"/>
</dbReference>
<dbReference type="OrthoDB" id="9777385at2"/>
<feature type="binding site" evidence="2">
    <location>
        <position position="136"/>
    </location>
    <ligand>
        <name>Mn(2+)</name>
        <dbReference type="ChEBI" id="CHEBI:29035"/>
        <label>2</label>
    </ligand>
</feature>
<feature type="binding site" evidence="2">
    <location>
        <position position="103"/>
    </location>
    <ligand>
        <name>Mn(2+)</name>
        <dbReference type="ChEBI" id="CHEBI:29035"/>
        <label>2</label>
    </ligand>
</feature>
<dbReference type="GO" id="GO:0046872">
    <property type="term" value="F:metal ion binding"/>
    <property type="evidence" value="ECO:0007669"/>
    <property type="project" value="UniProtKB-KW"/>
</dbReference>
<dbReference type="InterPro" id="IPR036264">
    <property type="entry name" value="Bact_exopeptidase_dim_dom"/>
</dbReference>
<gene>
    <name evidence="4" type="ORF">EES38_19860</name>
</gene>
<dbReference type="PIRSF" id="PIRSF005962">
    <property type="entry name" value="Pept_M20D_amidohydro"/>
    <property type="match status" value="1"/>
</dbReference>
<dbReference type="SUPFAM" id="SSF55031">
    <property type="entry name" value="Bacterial exopeptidase dimerisation domain"/>
    <property type="match status" value="1"/>
</dbReference>
<feature type="binding site" evidence="2">
    <location>
        <position position="101"/>
    </location>
    <ligand>
        <name>Mn(2+)</name>
        <dbReference type="ChEBI" id="CHEBI:29035"/>
        <label>2</label>
    </ligand>
</feature>
<dbReference type="RefSeq" id="WP_124938957.1">
    <property type="nucleotide sequence ID" value="NZ_RJVQ01000013.1"/>
</dbReference>
<dbReference type="Gene3D" id="3.40.630.10">
    <property type="entry name" value="Zn peptidases"/>
    <property type="match status" value="1"/>
</dbReference>
<evidence type="ECO:0000256" key="1">
    <source>
        <dbReference type="ARBA" id="ARBA00022801"/>
    </source>
</evidence>
<dbReference type="GO" id="GO:0019877">
    <property type="term" value="P:diaminopimelate biosynthetic process"/>
    <property type="evidence" value="ECO:0007669"/>
    <property type="project" value="UniProtKB-ARBA"/>
</dbReference>
<keyword evidence="2" id="KW-0464">Manganese</keyword>
<dbReference type="PANTHER" id="PTHR11014:SF63">
    <property type="entry name" value="METALLOPEPTIDASE, PUTATIVE (AFU_ORTHOLOGUE AFUA_6G09600)-RELATED"/>
    <property type="match status" value="1"/>
</dbReference>
<evidence type="ECO:0000313" key="5">
    <source>
        <dbReference type="Proteomes" id="UP000281112"/>
    </source>
</evidence>
<comment type="caution">
    <text evidence="4">The sequence shown here is derived from an EMBL/GenBank/DDBJ whole genome shotgun (WGS) entry which is preliminary data.</text>
</comment>
<dbReference type="Proteomes" id="UP000281112">
    <property type="component" value="Unassembled WGS sequence"/>
</dbReference>
<dbReference type="Gene3D" id="3.30.70.360">
    <property type="match status" value="1"/>
</dbReference>
<dbReference type="Pfam" id="PF07687">
    <property type="entry name" value="M20_dimer"/>
    <property type="match status" value="1"/>
</dbReference>
<dbReference type="InterPro" id="IPR017439">
    <property type="entry name" value="Amidohydrolase"/>
</dbReference>
<evidence type="ECO:0000256" key="2">
    <source>
        <dbReference type="PIRSR" id="PIRSR005962-1"/>
    </source>
</evidence>
<dbReference type="InterPro" id="IPR002933">
    <property type="entry name" value="Peptidase_M20"/>
</dbReference>
<sequence>MQTFLESCLDDLIALRKDLHQHPELGFEEVYTSTKVKSILNELKIPYVDGLGHTGLVATIHGTQPDNGKKIGLRADMDALPMTEKTDHSYCSKHAGRMHACGHDGHTTILIGVAKYLAQHRDFSGTIYLIFQPAEEGLGGGDAMVKDGLFERFPMDAVYGLHNWPYLEAGKIAVVDGPAMASCDRLDITVNGLGGHGGATPHLTIDPIRVSASLVQSLHTIISREVAPSDQAVLSLCAIQSGELNAFNVIPEKAYLSGTVRTFSPQVQDDIEAAVNRICAGVGSSYGAQIDVNYQRIYPATINTSQCSQLVRETIENVFAPGTLDNSVSPSLASEDFSFLLNACRGAYIFLGSARHENDEPLHSPNYDFNDNVIITGATLLASVALRALES</sequence>
<reference evidence="4 5" key="1">
    <citation type="submission" date="2018-11" db="EMBL/GenBank/DDBJ databases">
        <title>Vibrio LJC006 sp. nov., isolated from seawater during the bloom of the enteromorpha.</title>
        <authorList>
            <person name="Liang J."/>
        </authorList>
    </citation>
    <scope>NUCLEOTIDE SEQUENCE [LARGE SCALE GENOMIC DNA]</scope>
    <source>
        <strain evidence="4 5">LJC006</strain>
    </source>
</reference>
<dbReference type="AlphaFoldDB" id="A0A3N9TB86"/>
<organism evidence="4 5">
    <name type="scientific">Vibrio viridaestus</name>
    <dbReference type="NCBI Taxonomy" id="2487322"/>
    <lineage>
        <taxon>Bacteria</taxon>
        <taxon>Pseudomonadati</taxon>
        <taxon>Pseudomonadota</taxon>
        <taxon>Gammaproteobacteria</taxon>
        <taxon>Vibrionales</taxon>
        <taxon>Vibrionaceae</taxon>
        <taxon>Vibrio</taxon>
    </lineage>
</organism>
<dbReference type="Pfam" id="PF01546">
    <property type="entry name" value="Peptidase_M20"/>
    <property type="match status" value="1"/>
</dbReference>
<dbReference type="FunFam" id="3.30.70.360:FF:000001">
    <property type="entry name" value="N-acetyldiaminopimelate deacetylase"/>
    <property type="match status" value="1"/>
</dbReference>
<proteinExistence type="predicted"/>
<dbReference type="EMBL" id="RJVQ01000013">
    <property type="protein sequence ID" value="RQW61369.1"/>
    <property type="molecule type" value="Genomic_DNA"/>
</dbReference>
<accession>A0A3N9TB86</accession>
<keyword evidence="2" id="KW-0479">Metal-binding</keyword>
<dbReference type="SUPFAM" id="SSF53187">
    <property type="entry name" value="Zn-dependent exopeptidases"/>
    <property type="match status" value="1"/>
</dbReference>
<dbReference type="PANTHER" id="PTHR11014">
    <property type="entry name" value="PEPTIDASE M20 FAMILY MEMBER"/>
    <property type="match status" value="1"/>
</dbReference>
<protein>
    <submittedName>
        <fullName evidence="4">Amidohydrolase</fullName>
    </submittedName>
</protein>
<dbReference type="NCBIfam" id="TIGR01891">
    <property type="entry name" value="amidohydrolases"/>
    <property type="match status" value="1"/>
</dbReference>